<dbReference type="SUPFAM" id="SSF88659">
    <property type="entry name" value="Sigma3 and sigma4 domains of RNA polymerase sigma factors"/>
    <property type="match status" value="1"/>
</dbReference>
<dbReference type="EMBL" id="BARS01028133">
    <property type="protein sequence ID" value="GAG04891.1"/>
    <property type="molecule type" value="Genomic_DNA"/>
</dbReference>
<feature type="domain" description="RNA polymerase sigma factor 70 region 4 type 2" evidence="7">
    <location>
        <begin position="112"/>
        <end position="161"/>
    </location>
</feature>
<evidence type="ECO:0000313" key="8">
    <source>
        <dbReference type="EMBL" id="GAG04891.1"/>
    </source>
</evidence>
<dbReference type="CDD" id="cd06171">
    <property type="entry name" value="Sigma70_r4"/>
    <property type="match status" value="1"/>
</dbReference>
<dbReference type="SUPFAM" id="SSF88946">
    <property type="entry name" value="Sigma2 domain of RNA polymerase sigma factors"/>
    <property type="match status" value="1"/>
</dbReference>
<dbReference type="Gene3D" id="1.10.10.10">
    <property type="entry name" value="Winged helix-like DNA-binding domain superfamily/Winged helix DNA-binding domain"/>
    <property type="match status" value="1"/>
</dbReference>
<dbReference type="NCBIfam" id="TIGR02937">
    <property type="entry name" value="sigma70-ECF"/>
    <property type="match status" value="1"/>
</dbReference>
<dbReference type="InterPro" id="IPR013324">
    <property type="entry name" value="RNA_pol_sigma_r3/r4-like"/>
</dbReference>
<keyword evidence="2" id="KW-0805">Transcription regulation</keyword>
<organism evidence="8">
    <name type="scientific">marine sediment metagenome</name>
    <dbReference type="NCBI Taxonomy" id="412755"/>
    <lineage>
        <taxon>unclassified sequences</taxon>
        <taxon>metagenomes</taxon>
        <taxon>ecological metagenomes</taxon>
    </lineage>
</organism>
<dbReference type="InterPro" id="IPR013325">
    <property type="entry name" value="RNA_pol_sigma_r2"/>
</dbReference>
<comment type="caution">
    <text evidence="8">The sequence shown here is derived from an EMBL/GenBank/DDBJ whole genome shotgun (WGS) entry which is preliminary data.</text>
</comment>
<evidence type="ECO:0000256" key="4">
    <source>
        <dbReference type="ARBA" id="ARBA00023125"/>
    </source>
</evidence>
<evidence type="ECO:0000256" key="2">
    <source>
        <dbReference type="ARBA" id="ARBA00023015"/>
    </source>
</evidence>
<comment type="similarity">
    <text evidence="1">Belongs to the sigma-70 factor family. ECF subfamily.</text>
</comment>
<dbReference type="GO" id="GO:0003677">
    <property type="term" value="F:DNA binding"/>
    <property type="evidence" value="ECO:0007669"/>
    <property type="project" value="UniProtKB-KW"/>
</dbReference>
<evidence type="ECO:0000256" key="3">
    <source>
        <dbReference type="ARBA" id="ARBA00023082"/>
    </source>
</evidence>
<evidence type="ECO:0000256" key="5">
    <source>
        <dbReference type="ARBA" id="ARBA00023163"/>
    </source>
</evidence>
<sequence length="181" mass="20412">MAATDNDCIKLCLNGHPNAFQQLVRRYQAPLLSYLVGRTGDMEQAEEVAQETFVRAFFALARLKALGSFFSWLLGIANRVAKEQQRAEYRYREAVNSLPPRSAAPPPSNDPALEQALAELPARYVEVVLLRYYGELSCMEVADRLGVPLGTVTKRLSRAYSMLRESLREHGRQPERLEVQA</sequence>
<reference evidence="8" key="1">
    <citation type="journal article" date="2014" name="Front. Microbiol.">
        <title>High frequency of phylogenetically diverse reductive dehalogenase-homologous genes in deep subseafloor sedimentary metagenomes.</title>
        <authorList>
            <person name="Kawai M."/>
            <person name="Futagami T."/>
            <person name="Toyoda A."/>
            <person name="Takaki Y."/>
            <person name="Nishi S."/>
            <person name="Hori S."/>
            <person name="Arai W."/>
            <person name="Tsubouchi T."/>
            <person name="Morono Y."/>
            <person name="Uchiyama I."/>
            <person name="Ito T."/>
            <person name="Fujiyama A."/>
            <person name="Inagaki F."/>
            <person name="Takami H."/>
        </authorList>
    </citation>
    <scope>NUCLEOTIDE SEQUENCE</scope>
    <source>
        <strain evidence="8">Expedition CK06-06</strain>
    </source>
</reference>
<dbReference type="InterPro" id="IPR000838">
    <property type="entry name" value="RNA_pol_sigma70_ECF_CS"/>
</dbReference>
<protein>
    <recommendedName>
        <fullName evidence="9">RNA polymerase sigma factor</fullName>
    </recommendedName>
</protein>
<dbReference type="AlphaFoldDB" id="X0VWJ0"/>
<dbReference type="PANTHER" id="PTHR43133">
    <property type="entry name" value="RNA POLYMERASE ECF-TYPE SIGMA FACTO"/>
    <property type="match status" value="1"/>
</dbReference>
<dbReference type="InterPro" id="IPR007627">
    <property type="entry name" value="RNA_pol_sigma70_r2"/>
</dbReference>
<evidence type="ECO:0008006" key="9">
    <source>
        <dbReference type="Google" id="ProtNLM"/>
    </source>
</evidence>
<dbReference type="InterPro" id="IPR013249">
    <property type="entry name" value="RNA_pol_sigma70_r4_t2"/>
</dbReference>
<dbReference type="GO" id="GO:0016987">
    <property type="term" value="F:sigma factor activity"/>
    <property type="evidence" value="ECO:0007669"/>
    <property type="project" value="UniProtKB-KW"/>
</dbReference>
<dbReference type="PANTHER" id="PTHR43133:SF8">
    <property type="entry name" value="RNA POLYMERASE SIGMA FACTOR HI_1459-RELATED"/>
    <property type="match status" value="1"/>
</dbReference>
<dbReference type="PROSITE" id="PS01063">
    <property type="entry name" value="SIGMA70_ECF"/>
    <property type="match status" value="1"/>
</dbReference>
<evidence type="ECO:0000259" key="6">
    <source>
        <dbReference type="Pfam" id="PF04542"/>
    </source>
</evidence>
<dbReference type="InterPro" id="IPR039425">
    <property type="entry name" value="RNA_pol_sigma-70-like"/>
</dbReference>
<dbReference type="Pfam" id="PF08281">
    <property type="entry name" value="Sigma70_r4_2"/>
    <property type="match status" value="1"/>
</dbReference>
<name>X0VWJ0_9ZZZZ</name>
<dbReference type="Gene3D" id="1.10.1740.10">
    <property type="match status" value="1"/>
</dbReference>
<proteinExistence type="inferred from homology"/>
<keyword evidence="5" id="KW-0804">Transcription</keyword>
<dbReference type="InterPro" id="IPR036388">
    <property type="entry name" value="WH-like_DNA-bd_sf"/>
</dbReference>
<evidence type="ECO:0000256" key="1">
    <source>
        <dbReference type="ARBA" id="ARBA00010641"/>
    </source>
</evidence>
<gene>
    <name evidence="8" type="ORF">S01H1_44120</name>
</gene>
<accession>X0VWJ0</accession>
<keyword evidence="3" id="KW-0731">Sigma factor</keyword>
<dbReference type="GO" id="GO:0006352">
    <property type="term" value="P:DNA-templated transcription initiation"/>
    <property type="evidence" value="ECO:0007669"/>
    <property type="project" value="InterPro"/>
</dbReference>
<feature type="domain" description="RNA polymerase sigma-70 region 2" evidence="6">
    <location>
        <begin position="23"/>
        <end position="88"/>
    </location>
</feature>
<evidence type="ECO:0000259" key="7">
    <source>
        <dbReference type="Pfam" id="PF08281"/>
    </source>
</evidence>
<dbReference type="Pfam" id="PF04542">
    <property type="entry name" value="Sigma70_r2"/>
    <property type="match status" value="1"/>
</dbReference>
<dbReference type="InterPro" id="IPR014284">
    <property type="entry name" value="RNA_pol_sigma-70_dom"/>
</dbReference>
<keyword evidence="4" id="KW-0238">DNA-binding</keyword>